<evidence type="ECO:0000256" key="2">
    <source>
        <dbReference type="SAM" id="MobiDB-lite"/>
    </source>
</evidence>
<gene>
    <name evidence="3" type="ORF">HZH66_012552</name>
</gene>
<evidence type="ECO:0000313" key="3">
    <source>
        <dbReference type="EMBL" id="KAF7384302.1"/>
    </source>
</evidence>
<feature type="region of interest" description="Disordered" evidence="2">
    <location>
        <begin position="1276"/>
        <end position="1330"/>
    </location>
</feature>
<feature type="coiled-coil region" evidence="1">
    <location>
        <begin position="456"/>
        <end position="490"/>
    </location>
</feature>
<keyword evidence="1" id="KW-0175">Coiled coil</keyword>
<name>A0A834MT20_VESVU</name>
<reference evidence="3" key="1">
    <citation type="journal article" date="2020" name="G3 (Bethesda)">
        <title>High-Quality Assemblies for Three Invasive Social Wasps from the &lt;i&gt;Vespula&lt;/i&gt; Genus.</title>
        <authorList>
            <person name="Harrop T.W.R."/>
            <person name="Guhlin J."/>
            <person name="McLaughlin G.M."/>
            <person name="Permina E."/>
            <person name="Stockwell P."/>
            <person name="Gilligan J."/>
            <person name="Le Lec M.F."/>
            <person name="Gruber M.A.M."/>
            <person name="Quinn O."/>
            <person name="Lovegrove M."/>
            <person name="Duncan E.J."/>
            <person name="Remnant E.J."/>
            <person name="Van Eeckhoven J."/>
            <person name="Graham B."/>
            <person name="Knapp R.A."/>
            <person name="Langford K.W."/>
            <person name="Kronenberg Z."/>
            <person name="Press M.O."/>
            <person name="Eacker S.M."/>
            <person name="Wilson-Rankin E.E."/>
            <person name="Purcell J."/>
            <person name="Lester P.J."/>
            <person name="Dearden P.K."/>
        </authorList>
    </citation>
    <scope>NUCLEOTIDE SEQUENCE</scope>
    <source>
        <strain evidence="3">Marl-1</strain>
    </source>
</reference>
<feature type="region of interest" description="Disordered" evidence="2">
    <location>
        <begin position="979"/>
        <end position="1028"/>
    </location>
</feature>
<feature type="region of interest" description="Disordered" evidence="2">
    <location>
        <begin position="1138"/>
        <end position="1165"/>
    </location>
</feature>
<feature type="compositionally biased region" description="Polar residues" evidence="2">
    <location>
        <begin position="1285"/>
        <end position="1296"/>
    </location>
</feature>
<feature type="compositionally biased region" description="Polar residues" evidence="2">
    <location>
        <begin position="1394"/>
        <end position="1406"/>
    </location>
</feature>
<proteinExistence type="predicted"/>
<comment type="caution">
    <text evidence="3">The sequence shown here is derived from an EMBL/GenBank/DDBJ whole genome shotgun (WGS) entry which is preliminary data.</text>
</comment>
<feature type="compositionally biased region" description="Basic and acidic residues" evidence="2">
    <location>
        <begin position="1312"/>
        <end position="1321"/>
    </location>
</feature>
<feature type="compositionally biased region" description="Basic and acidic residues" evidence="2">
    <location>
        <begin position="511"/>
        <end position="520"/>
    </location>
</feature>
<evidence type="ECO:0000256" key="1">
    <source>
        <dbReference type="SAM" id="Coils"/>
    </source>
</evidence>
<feature type="region of interest" description="Disordered" evidence="2">
    <location>
        <begin position="1394"/>
        <end position="1430"/>
    </location>
</feature>
<dbReference type="EMBL" id="JACSEA010000016">
    <property type="protein sequence ID" value="KAF7384302.1"/>
    <property type="molecule type" value="Genomic_DNA"/>
</dbReference>
<feature type="coiled-coil region" evidence="1">
    <location>
        <begin position="293"/>
        <end position="412"/>
    </location>
</feature>
<feature type="compositionally biased region" description="Polar residues" evidence="2">
    <location>
        <begin position="1019"/>
        <end position="1028"/>
    </location>
</feature>
<organism evidence="3 4">
    <name type="scientific">Vespula vulgaris</name>
    <name type="common">Yellow jacket</name>
    <name type="synonym">Wasp</name>
    <dbReference type="NCBI Taxonomy" id="7454"/>
    <lineage>
        <taxon>Eukaryota</taxon>
        <taxon>Metazoa</taxon>
        <taxon>Ecdysozoa</taxon>
        <taxon>Arthropoda</taxon>
        <taxon>Hexapoda</taxon>
        <taxon>Insecta</taxon>
        <taxon>Pterygota</taxon>
        <taxon>Neoptera</taxon>
        <taxon>Endopterygota</taxon>
        <taxon>Hymenoptera</taxon>
        <taxon>Apocrita</taxon>
        <taxon>Aculeata</taxon>
        <taxon>Vespoidea</taxon>
        <taxon>Vespidae</taxon>
        <taxon>Vespinae</taxon>
        <taxon>Vespula</taxon>
    </lineage>
</organism>
<feature type="compositionally biased region" description="Polar residues" evidence="2">
    <location>
        <begin position="495"/>
        <end position="509"/>
    </location>
</feature>
<feature type="region of interest" description="Disordered" evidence="2">
    <location>
        <begin position="494"/>
        <end position="523"/>
    </location>
</feature>
<feature type="coiled-coil region" evidence="1">
    <location>
        <begin position="854"/>
        <end position="951"/>
    </location>
</feature>
<protein>
    <submittedName>
        <fullName evidence="3">Uncharacterized protein</fullName>
    </submittedName>
</protein>
<feature type="region of interest" description="Disordered" evidence="2">
    <location>
        <begin position="1"/>
        <end position="29"/>
    </location>
</feature>
<accession>A0A834MT20</accession>
<feature type="region of interest" description="Disordered" evidence="2">
    <location>
        <begin position="148"/>
        <end position="170"/>
    </location>
</feature>
<sequence length="1430" mass="163184">MGAANTSNILPSSSSSSSVPTRTRNTENPIEVNFAEDTTFHCVDGVNEDPVRTTGYNIAGEPRAQMTYATRTTDWRTVGEPNNSSLRLQHRENMELSQIILQLAKANQQLANAHTTALAQLEGLYLELQREKSSQKIISNNNELTPSNIASRKRLTGQELKGESNEEEEDLRRKLERRIDRLESFVSDRSNCLREEQRNIFQDRVPHRVELDKSNESSTEQSFSRINSRHYREYMANSQEGDTNIVKNNENRGVTETTRSSSSMNSDKIIERRTRSYDRHDQEHVDRFTNDEILQLFEEIRALKADKIEYQNTNERLNANIAEQKIYIEKLCKDYELEKDIAEARIKSLEGDLKRVIIEKEQIKDIENEKVLMLNAQLAEEISDKKKHMKILDDALNEIQRLREAMKTDTKTNEETVTKDDIDCTQSTDNISEGSTTADRAIGGLDLFKKELILKREARQRAIAAVSSEMERLRQELEAEKEAHSETSRVLDLLRSTQAGNQNDNSMISDRSGKRSKSIDEDSDDNEMLLRRIEVQRLSSILKVSDELRNNIRFQIEKVDDLRYQLESEPEQHRYIIRCLNDVTNKTRDTLNTREHRANELKDYLARNLARLSDRSFLDYKDDVSAECERQLESINSLKSLYNERLRVLTELKDAAIKELIDVKENLKHSSKECEGLEEDLRKAEEKIDAQDTEISNLESQLGLTKADCRDLQNQMSLINSLFTQMLLGASSADMDLDRLSQLLQENRDLITDIARDNGTEAAALPKLLLDLVEQVDGNKGLQKRNEDDQQHEEIAHNLPKVWRVLLELLSCHAAASQNASATSSSDSNSCYKSVDTPSGPKLVISVSKTYIHLKELILEKKHLEKEMNRMKQLNTHLESKLGEQEKRLSDVTAELSKTWNIVGRMQAQHQQLHTHEKILRYELQQKRKMLQELKLELEYCREKWESARQKNTNTELEWRSLRREFAARKMLSVHDSVNNSAESGFSDERGDDTDEEDETVEERVRMGLTRRTRKENPKTSTMPNVELEQSANNIELQEDNSSIVSTIQVPASKQETELDEVKILDTVSSMEPTSSQESDLASEVLQQSLDPLDQALTTVIRNLIRIDDDGESSSDEFNSRENITLPFMRYVDNVTSQDNQQDHNDDPSIQTECPSSNETKESIDIQSCYSTSDTNTLDISNDTNDNEEISRLDLDVSDNQKDFKSENDESVTIENVSNNDTTLTASSPTPVFSIGPFPLTRNINSPNQLFTPILNVTNEINSTRDNASIMNINEDEPSELGKNINDNDNKSTLNLDSKDCNEESLAGGSKNMERESKSKSDLTNTPEQVLTARADRLKRLEEQAEWLMKKMNATSRRGSALSTRLEALHETYGEPSAPVPDVLQNRNLRSTASPNLAQATTSSYTEDNKNVQITREDKDTDASADNDES</sequence>
<feature type="compositionally biased region" description="Basic and acidic residues" evidence="2">
    <location>
        <begin position="160"/>
        <end position="170"/>
    </location>
</feature>
<feature type="compositionally biased region" description="Polar residues" evidence="2">
    <location>
        <begin position="1"/>
        <end position="11"/>
    </location>
</feature>
<feature type="compositionally biased region" description="Polar residues" evidence="2">
    <location>
        <begin position="19"/>
        <end position="28"/>
    </location>
</feature>
<feature type="compositionally biased region" description="Polar residues" evidence="2">
    <location>
        <begin position="1148"/>
        <end position="1158"/>
    </location>
</feature>
<evidence type="ECO:0000313" key="4">
    <source>
        <dbReference type="Proteomes" id="UP000614350"/>
    </source>
</evidence>
<dbReference type="Proteomes" id="UP000614350">
    <property type="component" value="Unassembled WGS sequence"/>
</dbReference>
<feature type="coiled-coil region" evidence="1">
    <location>
        <begin position="660"/>
        <end position="715"/>
    </location>
</feature>
<keyword evidence="4" id="KW-1185">Reference proteome</keyword>
<feature type="compositionally biased region" description="Basic and acidic residues" evidence="2">
    <location>
        <begin position="1407"/>
        <end position="1422"/>
    </location>
</feature>
<feature type="compositionally biased region" description="Acidic residues" evidence="2">
    <location>
        <begin position="990"/>
        <end position="1001"/>
    </location>
</feature>